<protein>
    <submittedName>
        <fullName evidence="2">Uncharacterized protein</fullName>
    </submittedName>
</protein>
<dbReference type="KEGG" id="roz:CBI38_21275"/>
<evidence type="ECO:0000313" key="3">
    <source>
        <dbReference type="Proteomes" id="UP000245711"/>
    </source>
</evidence>
<evidence type="ECO:0000256" key="1">
    <source>
        <dbReference type="SAM" id="MobiDB-lite"/>
    </source>
</evidence>
<dbReference type="AlphaFoldDB" id="A0A2S2BYT8"/>
<name>A0A2S2BYT8_9NOCA</name>
<gene>
    <name evidence="2" type="ORF">CBI38_21275</name>
</gene>
<feature type="region of interest" description="Disordered" evidence="1">
    <location>
        <begin position="1"/>
        <end position="21"/>
    </location>
</feature>
<sequence length="75" mass="8724">MAARIAGTMQRSRAKNTRRSHTSDWELFARGVSPTGTLPSRRAPLVVAWYLLRWRLILFGWYQPRDTYTKASDRA</sequence>
<organism evidence="2 3">
    <name type="scientific">Rhodococcus oxybenzonivorans</name>
    <dbReference type="NCBI Taxonomy" id="1990687"/>
    <lineage>
        <taxon>Bacteria</taxon>
        <taxon>Bacillati</taxon>
        <taxon>Actinomycetota</taxon>
        <taxon>Actinomycetes</taxon>
        <taxon>Mycobacteriales</taxon>
        <taxon>Nocardiaceae</taxon>
        <taxon>Rhodococcus</taxon>
    </lineage>
</organism>
<dbReference type="OrthoDB" id="9815875at2"/>
<proteinExistence type="predicted"/>
<accession>A0A2S2BYT8</accession>
<reference evidence="2 3" key="1">
    <citation type="submission" date="2017-05" db="EMBL/GenBank/DDBJ databases">
        <title>Isolation of Rhodococcus sp. S2-17 biodegrading of BP-3.</title>
        <authorList>
            <person name="Lee Y."/>
            <person name="Kim K.H."/>
            <person name="Chun B.H."/>
            <person name="Jung H.S."/>
            <person name="Jeon C.O."/>
        </authorList>
    </citation>
    <scope>NUCLEOTIDE SEQUENCE [LARGE SCALE GENOMIC DNA]</scope>
    <source>
        <strain evidence="2 3">S2-17</strain>
    </source>
</reference>
<keyword evidence="3" id="KW-1185">Reference proteome</keyword>
<evidence type="ECO:0000313" key="2">
    <source>
        <dbReference type="EMBL" id="AWK73724.1"/>
    </source>
</evidence>
<dbReference type="EMBL" id="CP021354">
    <property type="protein sequence ID" value="AWK73724.1"/>
    <property type="molecule type" value="Genomic_DNA"/>
</dbReference>
<dbReference type="Proteomes" id="UP000245711">
    <property type="component" value="Chromosome"/>
</dbReference>